<accession>A0A392QXX7</accession>
<organism evidence="1 2">
    <name type="scientific">Trifolium medium</name>
    <dbReference type="NCBI Taxonomy" id="97028"/>
    <lineage>
        <taxon>Eukaryota</taxon>
        <taxon>Viridiplantae</taxon>
        <taxon>Streptophyta</taxon>
        <taxon>Embryophyta</taxon>
        <taxon>Tracheophyta</taxon>
        <taxon>Spermatophyta</taxon>
        <taxon>Magnoliopsida</taxon>
        <taxon>eudicotyledons</taxon>
        <taxon>Gunneridae</taxon>
        <taxon>Pentapetalae</taxon>
        <taxon>rosids</taxon>
        <taxon>fabids</taxon>
        <taxon>Fabales</taxon>
        <taxon>Fabaceae</taxon>
        <taxon>Papilionoideae</taxon>
        <taxon>50 kb inversion clade</taxon>
        <taxon>NPAAA clade</taxon>
        <taxon>Hologalegina</taxon>
        <taxon>IRL clade</taxon>
        <taxon>Trifolieae</taxon>
        <taxon>Trifolium</taxon>
    </lineage>
</organism>
<evidence type="ECO:0000313" key="1">
    <source>
        <dbReference type="EMBL" id="MCI28115.1"/>
    </source>
</evidence>
<name>A0A392QXX7_9FABA</name>
<keyword evidence="2" id="KW-1185">Reference proteome</keyword>
<feature type="non-terminal residue" evidence="1">
    <location>
        <position position="1"/>
    </location>
</feature>
<evidence type="ECO:0000313" key="2">
    <source>
        <dbReference type="Proteomes" id="UP000265520"/>
    </source>
</evidence>
<proteinExistence type="predicted"/>
<protein>
    <submittedName>
        <fullName evidence="1">Uncharacterized protein</fullName>
    </submittedName>
</protein>
<dbReference type="AlphaFoldDB" id="A0A392QXX7"/>
<dbReference type="EMBL" id="LXQA010163640">
    <property type="protein sequence ID" value="MCI28115.1"/>
    <property type="molecule type" value="Genomic_DNA"/>
</dbReference>
<comment type="caution">
    <text evidence="1">The sequence shown here is derived from an EMBL/GenBank/DDBJ whole genome shotgun (WGS) entry which is preliminary data.</text>
</comment>
<dbReference type="Proteomes" id="UP000265520">
    <property type="component" value="Unassembled WGS sequence"/>
</dbReference>
<sequence length="34" mass="3800">DRECINVVSNAGKLKEVNANVKGLKWWEDALKAT</sequence>
<reference evidence="1 2" key="1">
    <citation type="journal article" date="2018" name="Front. Plant Sci.">
        <title>Red Clover (Trifolium pratense) and Zigzag Clover (T. medium) - A Picture of Genomic Similarities and Differences.</title>
        <authorList>
            <person name="Dluhosova J."/>
            <person name="Istvanek J."/>
            <person name="Nedelnik J."/>
            <person name="Repkova J."/>
        </authorList>
    </citation>
    <scope>NUCLEOTIDE SEQUENCE [LARGE SCALE GENOMIC DNA]</scope>
    <source>
        <strain evidence="2">cv. 10/8</strain>
        <tissue evidence="1">Leaf</tissue>
    </source>
</reference>